<keyword evidence="1" id="KW-0472">Membrane</keyword>
<feature type="domain" description="Type 4 fimbrial biogenesis protein PilX N-terminal" evidence="3">
    <location>
        <begin position="15"/>
        <end position="62"/>
    </location>
</feature>
<feature type="transmembrane region" description="Helical" evidence="1">
    <location>
        <begin position="16"/>
        <end position="35"/>
    </location>
</feature>
<evidence type="ECO:0000259" key="2">
    <source>
        <dbReference type="Pfam" id="PF13681"/>
    </source>
</evidence>
<keyword evidence="1" id="KW-0812">Transmembrane</keyword>
<keyword evidence="5" id="KW-1185">Reference proteome</keyword>
<organism evidence="4 5">
    <name type="scientific">Hydrogenophaga aromaticivorans</name>
    <dbReference type="NCBI Taxonomy" id="2610898"/>
    <lineage>
        <taxon>Bacteria</taxon>
        <taxon>Pseudomonadati</taxon>
        <taxon>Pseudomonadota</taxon>
        <taxon>Betaproteobacteria</taxon>
        <taxon>Burkholderiales</taxon>
        <taxon>Comamonadaceae</taxon>
        <taxon>Hydrogenophaga</taxon>
    </lineage>
</organism>
<dbReference type="InterPro" id="IPR025746">
    <property type="entry name" value="PilX_N_dom"/>
</dbReference>
<dbReference type="EMBL" id="VYGV01000006">
    <property type="protein sequence ID" value="NWF45453.1"/>
    <property type="molecule type" value="Genomic_DNA"/>
</dbReference>
<dbReference type="InterPro" id="IPR025205">
    <property type="entry name" value="PilX/PilW_C"/>
</dbReference>
<accession>A0A7Y8GWT0</accession>
<keyword evidence="1" id="KW-1133">Transmembrane helix</keyword>
<dbReference type="Pfam" id="PF13681">
    <property type="entry name" value="PilX"/>
    <property type="match status" value="1"/>
</dbReference>
<evidence type="ECO:0000313" key="4">
    <source>
        <dbReference type="EMBL" id="NWF45453.1"/>
    </source>
</evidence>
<evidence type="ECO:0000313" key="5">
    <source>
        <dbReference type="Proteomes" id="UP000545507"/>
    </source>
</evidence>
<gene>
    <name evidence="4" type="ORF">F3K02_09365</name>
</gene>
<reference evidence="4 5" key="1">
    <citation type="submission" date="2019-09" db="EMBL/GenBank/DDBJ databases">
        <title>Hydrogenophaga aromatica sp. nov., isolated from a para-xylene-degrading enrichment culture.</title>
        <authorList>
            <person name="Tancsics A."/>
            <person name="Banerjee S."/>
        </authorList>
    </citation>
    <scope>NUCLEOTIDE SEQUENCE [LARGE SCALE GENOMIC DNA]</scope>
    <source>
        <strain evidence="4 5">D2P1</strain>
    </source>
</reference>
<evidence type="ECO:0000259" key="3">
    <source>
        <dbReference type="Pfam" id="PF14341"/>
    </source>
</evidence>
<protein>
    <submittedName>
        <fullName evidence="4">Pilus assembly protein PilX</fullName>
    </submittedName>
</protein>
<name>A0A7Y8GWT0_9BURK</name>
<sequence length="254" mass="27351">MPRIIRILPDAGSQRGISLIVVMVMLLLGSILVLGSTRTNWLNESLVSNESDYQRAYVAAEALIADAETDIRGILPGGIPCNSSANFFGCRNRYGAGLPFIPESPVQDSEDLQAAIPNFATLPCRQGICLITAEDDLGANWWNDDLVDMTADTRTPNAIAATYGEFTGANVGTTGNPLLAADADGNYSGWYWIEVMEFNVLSGAMGPPPVGNLPVPTVDRPYVYRITALAQGRKPGTRVVLRSVFVPDVYDPEV</sequence>
<comment type="caution">
    <text evidence="4">The sequence shown here is derived from an EMBL/GenBank/DDBJ whole genome shotgun (WGS) entry which is preliminary data.</text>
</comment>
<feature type="domain" description="PilX/PilW C-terminal" evidence="2">
    <location>
        <begin position="127"/>
        <end position="246"/>
    </location>
</feature>
<dbReference type="Pfam" id="PF14341">
    <property type="entry name" value="PilX_N"/>
    <property type="match status" value="1"/>
</dbReference>
<evidence type="ECO:0000256" key="1">
    <source>
        <dbReference type="SAM" id="Phobius"/>
    </source>
</evidence>
<dbReference type="RefSeq" id="WP_177135300.1">
    <property type="nucleotide sequence ID" value="NZ_VYGV01000006.1"/>
</dbReference>
<proteinExistence type="predicted"/>
<dbReference type="Proteomes" id="UP000545507">
    <property type="component" value="Unassembled WGS sequence"/>
</dbReference>
<dbReference type="AlphaFoldDB" id="A0A7Y8GWT0"/>